<dbReference type="Pfam" id="PF16810">
    <property type="entry name" value="RXLR"/>
    <property type="match status" value="1"/>
</dbReference>
<comment type="similarity">
    <text evidence="2 5">Belongs to the RxLR effector family.</text>
</comment>
<dbReference type="EMBL" id="JBIMZQ010000005">
    <property type="protein sequence ID" value="KAL3671425.1"/>
    <property type="molecule type" value="Genomic_DNA"/>
</dbReference>
<evidence type="ECO:0000256" key="2">
    <source>
        <dbReference type="ARBA" id="ARBA00010400"/>
    </source>
</evidence>
<sequence length="135" mass="15299">MKRSYIFVVLAAFFVAIGEAAIATNDKKLMDGPSQRFLRTAGATDNDAVAEEERGIGTKLTAVLAKLQGGAKIPLPKNAQYKLWRKSKWNYNRLMSYYGFAGKDKALYENNPIYHRILDYSTQYLRKHTVNGNFI</sequence>
<dbReference type="Proteomes" id="UP001632037">
    <property type="component" value="Unassembled WGS sequence"/>
</dbReference>
<reference evidence="6 7" key="1">
    <citation type="submission" date="2024-09" db="EMBL/GenBank/DDBJ databases">
        <title>Genome sequencing and assembly of Phytophthora oleae, isolate VK10A, causative agent of rot of olive drupes.</title>
        <authorList>
            <person name="Conti Taguali S."/>
            <person name="Riolo M."/>
            <person name="La Spada F."/>
            <person name="Cacciola S.O."/>
            <person name="Dionisio G."/>
        </authorList>
    </citation>
    <scope>NUCLEOTIDE SEQUENCE [LARGE SCALE GENOMIC DNA]</scope>
    <source>
        <strain evidence="6 7">VK10A</strain>
    </source>
</reference>
<proteinExistence type="inferred from homology"/>
<accession>A0ABD3G052</accession>
<protein>
    <recommendedName>
        <fullName evidence="5">RxLR effector protein</fullName>
    </recommendedName>
</protein>
<comment type="caution">
    <text evidence="6">The sequence shown here is derived from an EMBL/GenBank/DDBJ whole genome shotgun (WGS) entry which is preliminary data.</text>
</comment>
<keyword evidence="3 5" id="KW-0964">Secreted</keyword>
<evidence type="ECO:0000256" key="3">
    <source>
        <dbReference type="ARBA" id="ARBA00022525"/>
    </source>
</evidence>
<dbReference type="AlphaFoldDB" id="A0ABD3G052"/>
<evidence type="ECO:0000256" key="4">
    <source>
        <dbReference type="ARBA" id="ARBA00022729"/>
    </source>
</evidence>
<comment type="function">
    <text evidence="5">Effector that suppresses plant defense responses during pathogen infection.</text>
</comment>
<evidence type="ECO:0000256" key="1">
    <source>
        <dbReference type="ARBA" id="ARBA00004613"/>
    </source>
</evidence>
<keyword evidence="4 5" id="KW-0732">Signal</keyword>
<feature type="chain" id="PRO_5044974074" description="RxLR effector protein" evidence="5">
    <location>
        <begin position="21"/>
        <end position="135"/>
    </location>
</feature>
<name>A0ABD3G052_9STRA</name>
<dbReference type="InterPro" id="IPR031825">
    <property type="entry name" value="RXLR"/>
</dbReference>
<keyword evidence="7" id="KW-1185">Reference proteome</keyword>
<organism evidence="6 7">
    <name type="scientific">Phytophthora oleae</name>
    <dbReference type="NCBI Taxonomy" id="2107226"/>
    <lineage>
        <taxon>Eukaryota</taxon>
        <taxon>Sar</taxon>
        <taxon>Stramenopiles</taxon>
        <taxon>Oomycota</taxon>
        <taxon>Peronosporomycetes</taxon>
        <taxon>Peronosporales</taxon>
        <taxon>Peronosporaceae</taxon>
        <taxon>Phytophthora</taxon>
    </lineage>
</organism>
<comment type="domain">
    <text evidence="5">The RxLR-dEER motif acts to carry the protein into the host cell cytoplasm through binding to cell surface phosphatidylinositol-3-phosphate.</text>
</comment>
<evidence type="ECO:0000313" key="7">
    <source>
        <dbReference type="Proteomes" id="UP001632037"/>
    </source>
</evidence>
<evidence type="ECO:0000256" key="5">
    <source>
        <dbReference type="RuleBase" id="RU367124"/>
    </source>
</evidence>
<feature type="signal peptide" evidence="5">
    <location>
        <begin position="1"/>
        <end position="20"/>
    </location>
</feature>
<evidence type="ECO:0000313" key="6">
    <source>
        <dbReference type="EMBL" id="KAL3671425.1"/>
    </source>
</evidence>
<comment type="subcellular location">
    <subcellularLocation>
        <location evidence="1 5">Secreted</location>
    </subcellularLocation>
</comment>
<gene>
    <name evidence="6" type="ORF">V7S43_003349</name>
</gene>